<dbReference type="Gene3D" id="1.10.260.40">
    <property type="entry name" value="lambda repressor-like DNA-binding domains"/>
    <property type="match status" value="1"/>
</dbReference>
<evidence type="ECO:0000313" key="3">
    <source>
        <dbReference type="Proteomes" id="UP000612362"/>
    </source>
</evidence>
<dbReference type="Pfam" id="PF01381">
    <property type="entry name" value="HTH_3"/>
    <property type="match status" value="1"/>
</dbReference>
<sequence>MKKQVSWNTILRHERKVRGLSQNDVATVLDCDPKTVGRWERGEATPSPRHVQQLMRLFQKDAHQLGLLVGNDKITSASSLTDTHPQPSQVPEREVTLPTHVDWGDAPYIEHFYGRSSELAMAQHWVLEEHCRVVAFLGMGGSGKTTFARELAERLKGSFSYVYWYSLQNTPHWRNFSTVVCGVLG</sequence>
<name>A0A8J3MRH9_9CHLR</name>
<dbReference type="Gene3D" id="3.40.50.300">
    <property type="entry name" value="P-loop containing nucleotide triphosphate hydrolases"/>
    <property type="match status" value="1"/>
</dbReference>
<dbReference type="PROSITE" id="PS50943">
    <property type="entry name" value="HTH_CROC1"/>
    <property type="match status" value="1"/>
</dbReference>
<gene>
    <name evidence="2" type="ORF">KSX_32330</name>
</gene>
<dbReference type="RefSeq" id="WP_220194421.1">
    <property type="nucleotide sequence ID" value="NZ_BNJF01000001.1"/>
</dbReference>
<dbReference type="EMBL" id="BNJF01000001">
    <property type="protein sequence ID" value="GHO45070.1"/>
    <property type="molecule type" value="Genomic_DNA"/>
</dbReference>
<dbReference type="InterPro" id="IPR002182">
    <property type="entry name" value="NB-ARC"/>
</dbReference>
<dbReference type="InterPro" id="IPR027417">
    <property type="entry name" value="P-loop_NTPase"/>
</dbReference>
<dbReference type="SMART" id="SM00530">
    <property type="entry name" value="HTH_XRE"/>
    <property type="match status" value="1"/>
</dbReference>
<dbReference type="InterPro" id="IPR010982">
    <property type="entry name" value="Lambda_DNA-bd_dom_sf"/>
</dbReference>
<dbReference type="SUPFAM" id="SSF52540">
    <property type="entry name" value="P-loop containing nucleoside triphosphate hydrolases"/>
    <property type="match status" value="1"/>
</dbReference>
<dbReference type="GO" id="GO:0043531">
    <property type="term" value="F:ADP binding"/>
    <property type="evidence" value="ECO:0007669"/>
    <property type="project" value="InterPro"/>
</dbReference>
<dbReference type="CDD" id="cd00093">
    <property type="entry name" value="HTH_XRE"/>
    <property type="match status" value="1"/>
</dbReference>
<feature type="domain" description="HTH cro/C1-type" evidence="1">
    <location>
        <begin position="11"/>
        <end position="65"/>
    </location>
</feature>
<dbReference type="SUPFAM" id="SSF47413">
    <property type="entry name" value="lambda repressor-like DNA-binding domains"/>
    <property type="match status" value="1"/>
</dbReference>
<evidence type="ECO:0000259" key="1">
    <source>
        <dbReference type="PROSITE" id="PS50943"/>
    </source>
</evidence>
<dbReference type="InterPro" id="IPR001387">
    <property type="entry name" value="Cro/C1-type_HTH"/>
</dbReference>
<reference evidence="2" key="1">
    <citation type="submission" date="2020-10" db="EMBL/GenBank/DDBJ databases">
        <title>Taxonomic study of unclassified bacteria belonging to the class Ktedonobacteria.</title>
        <authorList>
            <person name="Yabe S."/>
            <person name="Wang C.M."/>
            <person name="Zheng Y."/>
            <person name="Sakai Y."/>
            <person name="Cavaletti L."/>
            <person name="Monciardini P."/>
            <person name="Donadio S."/>
        </authorList>
    </citation>
    <scope>NUCLEOTIDE SEQUENCE</scope>
    <source>
        <strain evidence="2">SOSP1-1</strain>
    </source>
</reference>
<dbReference type="AlphaFoldDB" id="A0A8J3MRH9"/>
<proteinExistence type="predicted"/>
<dbReference type="GO" id="GO:0003677">
    <property type="term" value="F:DNA binding"/>
    <property type="evidence" value="ECO:0007669"/>
    <property type="project" value="InterPro"/>
</dbReference>
<evidence type="ECO:0000313" key="2">
    <source>
        <dbReference type="EMBL" id="GHO45070.1"/>
    </source>
</evidence>
<dbReference type="Pfam" id="PF00931">
    <property type="entry name" value="NB-ARC"/>
    <property type="match status" value="1"/>
</dbReference>
<accession>A0A8J3MRH9</accession>
<protein>
    <recommendedName>
        <fullName evidence="1">HTH cro/C1-type domain-containing protein</fullName>
    </recommendedName>
</protein>
<comment type="caution">
    <text evidence="2">The sequence shown here is derived from an EMBL/GenBank/DDBJ whole genome shotgun (WGS) entry which is preliminary data.</text>
</comment>
<organism evidence="2 3">
    <name type="scientific">Ktedonospora formicarum</name>
    <dbReference type="NCBI Taxonomy" id="2778364"/>
    <lineage>
        <taxon>Bacteria</taxon>
        <taxon>Bacillati</taxon>
        <taxon>Chloroflexota</taxon>
        <taxon>Ktedonobacteria</taxon>
        <taxon>Ktedonobacterales</taxon>
        <taxon>Ktedonobacteraceae</taxon>
        <taxon>Ktedonospora</taxon>
    </lineage>
</organism>
<keyword evidence="3" id="KW-1185">Reference proteome</keyword>
<dbReference type="Proteomes" id="UP000612362">
    <property type="component" value="Unassembled WGS sequence"/>
</dbReference>